<feature type="compositionally biased region" description="Polar residues" evidence="1">
    <location>
        <begin position="414"/>
        <end position="429"/>
    </location>
</feature>
<dbReference type="VEuPathDB" id="MicrosporidiaDB:NEQG_00614"/>
<dbReference type="Proteomes" id="UP000002872">
    <property type="component" value="Unassembled WGS sequence"/>
</dbReference>
<name>I3EHU8_NEMP3</name>
<feature type="region of interest" description="Disordered" evidence="1">
    <location>
        <begin position="288"/>
        <end position="429"/>
    </location>
</feature>
<dbReference type="OMA" id="MCLTIVP"/>
<proteinExistence type="predicted"/>
<keyword evidence="3" id="KW-1185">Reference proteome</keyword>
<evidence type="ECO:0000256" key="1">
    <source>
        <dbReference type="SAM" id="MobiDB-lite"/>
    </source>
</evidence>
<dbReference type="OrthoDB" id="10289560at2759"/>
<gene>
    <name evidence="2" type="ORF">NEQG_00614</name>
</gene>
<evidence type="ECO:0000313" key="3">
    <source>
        <dbReference type="Proteomes" id="UP000002872"/>
    </source>
</evidence>
<protein>
    <submittedName>
        <fullName evidence="2">Uncharacterized protein</fullName>
    </submittedName>
</protein>
<dbReference type="PROSITE" id="PS50231">
    <property type="entry name" value="RICIN_B_LECTIN"/>
    <property type="match status" value="1"/>
</dbReference>
<dbReference type="InParanoid" id="I3EHU8"/>
<dbReference type="STRING" id="935791.I3EHU8"/>
<feature type="compositionally biased region" description="Polar residues" evidence="1">
    <location>
        <begin position="341"/>
        <end position="354"/>
    </location>
</feature>
<reference evidence="2" key="1">
    <citation type="submission" date="2011-01" db="EMBL/GenBank/DDBJ databases">
        <title>The Genome Sequence of Nematocida parisii strain ERTm3.</title>
        <authorList>
            <consortium name="The Broad Institute Genome Sequencing Platform"/>
            <consortium name="The Broad Institute Genome Sequencing Center for Infectious Disease"/>
            <person name="Cuomo C."/>
            <person name="Troemel E."/>
            <person name="Young S.K."/>
            <person name="Zeng Q."/>
            <person name="Gargeya S."/>
            <person name="Fitzgerald M."/>
            <person name="Haas B."/>
            <person name="Abouelleil A."/>
            <person name="Alvarado L."/>
            <person name="Arachchi H.M."/>
            <person name="Berlin A."/>
            <person name="Chapman S.B."/>
            <person name="Gearin G."/>
            <person name="Goldberg J."/>
            <person name="Griggs A."/>
            <person name="Gujja S."/>
            <person name="Hansen M."/>
            <person name="Heiman D."/>
            <person name="Howarth C."/>
            <person name="Larimer J."/>
            <person name="Lui A."/>
            <person name="MacDonald P.J.P."/>
            <person name="McCowen C."/>
            <person name="Montmayeur A."/>
            <person name="Murphy C."/>
            <person name="Neiman D."/>
            <person name="Pearson M."/>
            <person name="Priest M."/>
            <person name="Roberts A."/>
            <person name="Saif S."/>
            <person name="Shea T."/>
            <person name="Sisk P."/>
            <person name="Stolte C."/>
            <person name="Sykes S."/>
            <person name="Wortman J."/>
            <person name="Nusbaum C."/>
            <person name="Birren B."/>
        </authorList>
    </citation>
    <scope>NUCLEOTIDE SEQUENCE</scope>
    <source>
        <strain evidence="2">ERTm3</strain>
    </source>
</reference>
<sequence length="429" mass="48129">MKHVFTNTITNIWKYNSNMKDKLNRVKIFSCALFVLTQAAANLEHIMIEPAIYEKDMYISADEFKLEKYRQDERPKVDNTGAIAPEVNYPIDIDTMVFNMENMSKVYVNRQKEKKEQQVFIFKNTDNKYMTGIKDQFITMAGKLEKTPDAQLWHLIFLKNDNHYMFMSMSHQNMCLTIVPMQATTNPNMPPSTLLGSNLKLTKCNSEAIEQRYIIKKIHPAKDEVAELDELNESSVAGDANGQNSTSQIRANRNLAMITEMLRAMSQSLIHIQEKLFGYPPSEIRPLIGDGPNQAVPDATNPVYSQNPPPYTLTNTNAPPPPYSTQPAPYYPAGLNGSPPRYSSQISSYNPGGRNSTPPPLYTSSPLYNPPSGMGSNSFNYNPSALSGSPLNQQSSLVPSKPVSIYPDNPGPNNPTLQRTPKYSSNLRI</sequence>
<dbReference type="AlphaFoldDB" id="I3EHU8"/>
<feature type="compositionally biased region" description="Polar residues" evidence="1">
    <location>
        <begin position="374"/>
        <end position="398"/>
    </location>
</feature>
<evidence type="ECO:0000313" key="2">
    <source>
        <dbReference type="EMBL" id="EIJ88795.1"/>
    </source>
</evidence>
<dbReference type="EMBL" id="GL870877">
    <property type="protein sequence ID" value="EIJ88795.1"/>
    <property type="molecule type" value="Genomic_DNA"/>
</dbReference>
<feature type="compositionally biased region" description="Low complexity" evidence="1">
    <location>
        <begin position="362"/>
        <end position="372"/>
    </location>
</feature>
<dbReference type="HOGENOM" id="CLU_639498_0_0_1"/>
<organism evidence="2 3">
    <name type="scientific">Nematocida parisii (strain ERTm3)</name>
    <name type="common">Nematode killer fungus</name>
    <dbReference type="NCBI Taxonomy" id="935791"/>
    <lineage>
        <taxon>Eukaryota</taxon>
        <taxon>Fungi</taxon>
        <taxon>Fungi incertae sedis</taxon>
        <taxon>Microsporidia</taxon>
        <taxon>Nematocida</taxon>
    </lineage>
</organism>
<accession>I3EHU8</accession>
<feature type="compositionally biased region" description="Polar residues" evidence="1">
    <location>
        <begin position="302"/>
        <end position="317"/>
    </location>
</feature>